<dbReference type="AlphaFoldDB" id="A0A077ZU96"/>
<protein>
    <submittedName>
        <fullName evidence="1">Uncharacterized protein</fullName>
    </submittedName>
</protein>
<proteinExistence type="predicted"/>
<dbReference type="InParanoid" id="A0A077ZU96"/>
<dbReference type="Proteomes" id="UP000039865">
    <property type="component" value="Unassembled WGS sequence"/>
</dbReference>
<name>A0A077ZU96_STYLE</name>
<reference evidence="1 2" key="1">
    <citation type="submission" date="2014-06" db="EMBL/GenBank/DDBJ databases">
        <authorList>
            <person name="Swart Estienne"/>
        </authorList>
    </citation>
    <scope>NUCLEOTIDE SEQUENCE [LARGE SCALE GENOMIC DNA]</scope>
    <source>
        <strain evidence="1 2">130c</strain>
    </source>
</reference>
<evidence type="ECO:0000313" key="1">
    <source>
        <dbReference type="EMBL" id="CDW72036.1"/>
    </source>
</evidence>
<sequence>MSLVRLRRIVYDRSSEQIFQITAVQMSTKDQQHQHEGIPQHRRYNQPKLLVLSHSSQPHEKQQNMSFDKKTSFHPEEAIVNKLNFDSRRKSHQNETINHEVHLPLQILQNHQQLKSKIDYRDLTPQKDIISVLEMRNQNHIQKSRSIHKQMLLENISISNQRQKSYLDNHLLQSPDYSNEYLLEKLSKRLPKRDLQDQYRSQLDNQEKEMQQINKIRRQNGGLSKIEMSLNKRHIQNLQFERLQEFSF</sequence>
<accession>A0A077ZU96</accession>
<keyword evidence="2" id="KW-1185">Reference proteome</keyword>
<gene>
    <name evidence="1" type="primary">Contig6541.g6997</name>
    <name evidence="1" type="ORF">STYLEM_989</name>
</gene>
<evidence type="ECO:0000313" key="2">
    <source>
        <dbReference type="Proteomes" id="UP000039865"/>
    </source>
</evidence>
<organism evidence="1 2">
    <name type="scientific">Stylonychia lemnae</name>
    <name type="common">Ciliate</name>
    <dbReference type="NCBI Taxonomy" id="5949"/>
    <lineage>
        <taxon>Eukaryota</taxon>
        <taxon>Sar</taxon>
        <taxon>Alveolata</taxon>
        <taxon>Ciliophora</taxon>
        <taxon>Intramacronucleata</taxon>
        <taxon>Spirotrichea</taxon>
        <taxon>Stichotrichia</taxon>
        <taxon>Sporadotrichida</taxon>
        <taxon>Oxytrichidae</taxon>
        <taxon>Stylonychinae</taxon>
        <taxon>Stylonychia</taxon>
    </lineage>
</organism>
<dbReference type="EMBL" id="CCKQ01000947">
    <property type="protein sequence ID" value="CDW72036.1"/>
    <property type="molecule type" value="Genomic_DNA"/>
</dbReference>